<evidence type="ECO:0000313" key="4">
    <source>
        <dbReference type="Proteomes" id="UP001231197"/>
    </source>
</evidence>
<keyword evidence="3" id="KW-0808">Transferase</keyword>
<dbReference type="InterPro" id="IPR001296">
    <property type="entry name" value="Glyco_trans_1"/>
</dbReference>
<dbReference type="GO" id="GO:0016757">
    <property type="term" value="F:glycosyltransferase activity"/>
    <property type="evidence" value="ECO:0007669"/>
    <property type="project" value="UniProtKB-KW"/>
</dbReference>
<keyword evidence="3" id="KW-0328">Glycosyltransferase</keyword>
<accession>A0ABT7ZUD6</accession>
<dbReference type="SUPFAM" id="SSF53756">
    <property type="entry name" value="UDP-Glycosyltransferase/glycogen phosphorylase"/>
    <property type="match status" value="1"/>
</dbReference>
<dbReference type="Pfam" id="PF13439">
    <property type="entry name" value="Glyco_transf_4"/>
    <property type="match status" value="1"/>
</dbReference>
<feature type="domain" description="Glycosyltransferase subfamily 4-like N-terminal" evidence="2">
    <location>
        <begin position="96"/>
        <end position="210"/>
    </location>
</feature>
<dbReference type="PANTHER" id="PTHR45947:SF14">
    <property type="entry name" value="SLL1723 PROTEIN"/>
    <property type="match status" value="1"/>
</dbReference>
<dbReference type="EMBL" id="JASDDK010000002">
    <property type="protein sequence ID" value="MDN3492429.1"/>
    <property type="molecule type" value="Genomic_DNA"/>
</dbReference>
<reference evidence="3 4" key="1">
    <citation type="journal article" date="2023" name="Int. J. Syst. Evol. Microbiol.">
        <title>Winogradskyella bathintestinalis sp. nov., isolated from the intestine of the deep-sea loosejaw dragonfish, Malacosteus niger.</title>
        <authorList>
            <person name="Uniacke-Lowe S."/>
            <person name="Johnson C.N."/>
            <person name="Stanton C."/>
            <person name="Hill C."/>
            <person name="Ross P."/>
        </authorList>
    </citation>
    <scope>NUCLEOTIDE SEQUENCE [LARGE SCALE GENOMIC DNA]</scope>
    <source>
        <strain evidence="3 4">APC 3343</strain>
    </source>
</reference>
<dbReference type="Proteomes" id="UP001231197">
    <property type="component" value="Unassembled WGS sequence"/>
</dbReference>
<dbReference type="InterPro" id="IPR028098">
    <property type="entry name" value="Glyco_trans_4-like_N"/>
</dbReference>
<keyword evidence="4" id="KW-1185">Reference proteome</keyword>
<evidence type="ECO:0000259" key="2">
    <source>
        <dbReference type="Pfam" id="PF13439"/>
    </source>
</evidence>
<gene>
    <name evidence="3" type="ORF">QMA06_06835</name>
</gene>
<feature type="domain" description="Glycosyl transferase family 1" evidence="1">
    <location>
        <begin position="222"/>
        <end position="386"/>
    </location>
</feature>
<dbReference type="Pfam" id="PF00534">
    <property type="entry name" value="Glycos_transf_1"/>
    <property type="match status" value="1"/>
</dbReference>
<dbReference type="PANTHER" id="PTHR45947">
    <property type="entry name" value="SULFOQUINOVOSYL TRANSFERASE SQD2"/>
    <property type="match status" value="1"/>
</dbReference>
<evidence type="ECO:0000259" key="1">
    <source>
        <dbReference type="Pfam" id="PF00534"/>
    </source>
</evidence>
<comment type="caution">
    <text evidence="3">The sequence shown here is derived from an EMBL/GenBank/DDBJ whole genome shotgun (WGS) entry which is preliminary data.</text>
</comment>
<dbReference type="InterPro" id="IPR050194">
    <property type="entry name" value="Glycosyltransferase_grp1"/>
</dbReference>
<dbReference type="Gene3D" id="3.40.50.2000">
    <property type="entry name" value="Glycogen Phosphorylase B"/>
    <property type="match status" value="2"/>
</dbReference>
<protein>
    <submittedName>
        <fullName evidence="3">Glycosyltransferase</fullName>
        <ecNumber evidence="3">2.4.-.-</ecNumber>
    </submittedName>
</protein>
<sequence>MKTICFVVHSFPSVSETFVVNQIVGAKMQGYSVCILTHTLGAIEQSSQRNLIEKHDLLSNTIVLDYKIPKTKFKQLVTGLIPLIKNFKFWIKPVQVSLKHRILNWPFLLKFYRQLKDIDVFHIQYAMMGTGIAEMTKTGLLKAKVITTFHGHDAHFKNENELKQLQSTYKILFNVSNYVTVNTPYLKTKLMTLGCNGEKLRVIRMAIDVDYFKSDQTKMLPTKSKLKLISVGRLIEFKGFAFAIKAIKLLVDKGMNIHYTIVGEGELYNQIQEQIQALNLNKHVDLVGKKSQDEIKMALQEHHIYLMSSITNAKGRCETQGVVTAEAQAMGLPVVAFNSGGIPYTIVDGETGFLVPEKNVEAYANAIVELLKDSDRYQIMSQQAREFVVKNFSNKRMIDHFVNLYEN</sequence>
<dbReference type="EC" id="2.4.-.-" evidence="3"/>
<organism evidence="3 4">
    <name type="scientific">Winogradskyella bathintestinalis</name>
    <dbReference type="NCBI Taxonomy" id="3035208"/>
    <lineage>
        <taxon>Bacteria</taxon>
        <taxon>Pseudomonadati</taxon>
        <taxon>Bacteroidota</taxon>
        <taxon>Flavobacteriia</taxon>
        <taxon>Flavobacteriales</taxon>
        <taxon>Flavobacteriaceae</taxon>
        <taxon>Winogradskyella</taxon>
    </lineage>
</organism>
<dbReference type="RefSeq" id="WP_290206123.1">
    <property type="nucleotide sequence ID" value="NZ_JASDDK010000002.1"/>
</dbReference>
<evidence type="ECO:0000313" key="3">
    <source>
        <dbReference type="EMBL" id="MDN3492429.1"/>
    </source>
</evidence>
<proteinExistence type="predicted"/>
<name>A0ABT7ZUD6_9FLAO</name>